<keyword evidence="9" id="KW-0934">Plastid</keyword>
<dbReference type="InterPro" id="IPR009081">
    <property type="entry name" value="PP-bd_ACP"/>
</dbReference>
<keyword evidence="6 14" id="KW-0444">Lipid biosynthesis</keyword>
<dbReference type="Gene3D" id="1.10.1200.10">
    <property type="entry name" value="ACP-like"/>
    <property type="match status" value="1"/>
</dbReference>
<name>A0ABQ8CEY1_BRANA</name>
<keyword evidence="8" id="KW-0597">Phosphoprotein</keyword>
<evidence type="ECO:0000256" key="11">
    <source>
        <dbReference type="ARBA" id="ARBA00022946"/>
    </source>
</evidence>
<keyword evidence="11" id="KW-0809">Transit peptide</keyword>
<sequence length="228" mass="24589">MTFCKMWDPIATCSEDRSGSAITNLGHNITEDFCLRLSSGNGAVSVSSALEQKDSSSVLVVALGLCTALISLLLMASLSTTSLSFKAPSIQSTTTRIYQVLRKASSFQSISFGRFQSSKRLRLQISCAAKPETVQKVSDIVKEQLALSADTALTAESKFSALGADSLDTVEIVMALEEKFDISVEETDAQNITTIQEAADLIEDLTVGYISFSGSYDWMRQLTEAVPL</sequence>
<keyword evidence="5 14" id="KW-0596">Phosphopantetheine</keyword>
<reference evidence="17 18" key="1">
    <citation type="submission" date="2021-05" db="EMBL/GenBank/DDBJ databases">
        <title>Genome Assembly of Synthetic Allotetraploid Brassica napus Reveals Homoeologous Exchanges between Subgenomes.</title>
        <authorList>
            <person name="Davis J.T."/>
        </authorList>
    </citation>
    <scope>NUCLEOTIDE SEQUENCE [LARGE SCALE GENOMIC DNA]</scope>
    <source>
        <strain evidence="18">cv. Da-Ae</strain>
        <tissue evidence="17">Seedling</tissue>
    </source>
</reference>
<dbReference type="EMBL" id="JAGKQM010000008">
    <property type="protein sequence ID" value="KAH0915647.1"/>
    <property type="molecule type" value="Genomic_DNA"/>
</dbReference>
<organism evidence="17 18">
    <name type="scientific">Brassica napus</name>
    <name type="common">Rape</name>
    <dbReference type="NCBI Taxonomy" id="3708"/>
    <lineage>
        <taxon>Eukaryota</taxon>
        <taxon>Viridiplantae</taxon>
        <taxon>Streptophyta</taxon>
        <taxon>Embryophyta</taxon>
        <taxon>Tracheophyta</taxon>
        <taxon>Spermatophyta</taxon>
        <taxon>Magnoliopsida</taxon>
        <taxon>eudicotyledons</taxon>
        <taxon>Gunneridae</taxon>
        <taxon>Pentapetalae</taxon>
        <taxon>rosids</taxon>
        <taxon>malvids</taxon>
        <taxon>Brassicales</taxon>
        <taxon>Brassicaceae</taxon>
        <taxon>Brassiceae</taxon>
        <taxon>Brassica</taxon>
    </lineage>
</organism>
<evidence type="ECO:0000256" key="13">
    <source>
        <dbReference type="ARBA" id="ARBA00023160"/>
    </source>
</evidence>
<dbReference type="PROSITE" id="PS00012">
    <property type="entry name" value="PHOSPHOPANTETHEINE"/>
    <property type="match status" value="1"/>
</dbReference>
<keyword evidence="15" id="KW-0812">Transmembrane</keyword>
<dbReference type="PROSITE" id="PS50075">
    <property type="entry name" value="CARRIER"/>
    <property type="match status" value="1"/>
</dbReference>
<evidence type="ECO:0000259" key="16">
    <source>
        <dbReference type="PROSITE" id="PS50075"/>
    </source>
</evidence>
<dbReference type="InterPro" id="IPR006162">
    <property type="entry name" value="Ppantetheine_attach_site"/>
</dbReference>
<gene>
    <name evidence="17" type="ORF">HID58_030093</name>
</gene>
<dbReference type="Proteomes" id="UP000824890">
    <property type="component" value="Unassembled WGS sequence"/>
</dbReference>
<evidence type="ECO:0000256" key="14">
    <source>
        <dbReference type="RuleBase" id="RU000722"/>
    </source>
</evidence>
<dbReference type="HAMAP" id="MF_01217">
    <property type="entry name" value="Acyl_carrier"/>
    <property type="match status" value="1"/>
</dbReference>
<evidence type="ECO:0000256" key="4">
    <source>
        <dbReference type="ARBA" id="ARBA00010930"/>
    </source>
</evidence>
<comment type="function">
    <text evidence="1 14">Carrier of the growing fatty acid chain in fatty acid biosynthesis.</text>
</comment>
<evidence type="ECO:0000313" key="18">
    <source>
        <dbReference type="Proteomes" id="UP000824890"/>
    </source>
</evidence>
<protein>
    <recommendedName>
        <fullName evidence="14">Acyl carrier protein</fullName>
    </recommendedName>
</protein>
<keyword evidence="13 14" id="KW-0275">Fatty acid biosynthesis</keyword>
<comment type="subcellular location">
    <subcellularLocation>
        <location evidence="2">Plastid</location>
        <location evidence="2">Chloroplast</location>
    </subcellularLocation>
</comment>
<dbReference type="PANTHER" id="PTHR46153">
    <property type="entry name" value="ACYL CARRIER PROTEIN"/>
    <property type="match status" value="1"/>
</dbReference>
<keyword evidence="10" id="KW-0276">Fatty acid metabolism</keyword>
<proteinExistence type="inferred from homology"/>
<comment type="pathway">
    <text evidence="3">Lipid metabolism; fatty acid biosynthesis.</text>
</comment>
<evidence type="ECO:0000256" key="7">
    <source>
        <dbReference type="ARBA" id="ARBA00022528"/>
    </source>
</evidence>
<dbReference type="SUPFAM" id="SSF47336">
    <property type="entry name" value="ACP-like"/>
    <property type="match status" value="1"/>
</dbReference>
<comment type="caution">
    <text evidence="17">The sequence shown here is derived from an EMBL/GenBank/DDBJ whole genome shotgun (WGS) entry which is preliminary data.</text>
</comment>
<evidence type="ECO:0000313" key="17">
    <source>
        <dbReference type="EMBL" id="KAH0915647.1"/>
    </source>
</evidence>
<keyword evidence="15" id="KW-1133">Transmembrane helix</keyword>
<keyword evidence="12" id="KW-0443">Lipid metabolism</keyword>
<keyword evidence="18" id="KW-1185">Reference proteome</keyword>
<accession>A0ABQ8CEY1</accession>
<dbReference type="InterPro" id="IPR020806">
    <property type="entry name" value="PKS_PP-bd"/>
</dbReference>
<keyword evidence="15" id="KW-0472">Membrane</keyword>
<dbReference type="InterPro" id="IPR036736">
    <property type="entry name" value="ACP-like_sf"/>
</dbReference>
<dbReference type="InterPro" id="IPR003231">
    <property type="entry name" value="ACP"/>
</dbReference>
<evidence type="ECO:0000256" key="9">
    <source>
        <dbReference type="ARBA" id="ARBA00022640"/>
    </source>
</evidence>
<evidence type="ECO:0000256" key="10">
    <source>
        <dbReference type="ARBA" id="ARBA00022832"/>
    </source>
</evidence>
<feature type="domain" description="Carrier" evidence="16">
    <location>
        <begin position="131"/>
        <end position="206"/>
    </location>
</feature>
<evidence type="ECO:0000256" key="15">
    <source>
        <dbReference type="SAM" id="Phobius"/>
    </source>
</evidence>
<evidence type="ECO:0000256" key="5">
    <source>
        <dbReference type="ARBA" id="ARBA00022450"/>
    </source>
</evidence>
<evidence type="ECO:0000256" key="12">
    <source>
        <dbReference type="ARBA" id="ARBA00023098"/>
    </source>
</evidence>
<evidence type="ECO:0000256" key="6">
    <source>
        <dbReference type="ARBA" id="ARBA00022516"/>
    </source>
</evidence>
<dbReference type="Pfam" id="PF00550">
    <property type="entry name" value="PP-binding"/>
    <property type="match status" value="1"/>
</dbReference>
<evidence type="ECO:0000256" key="2">
    <source>
        <dbReference type="ARBA" id="ARBA00004229"/>
    </source>
</evidence>
<evidence type="ECO:0000256" key="1">
    <source>
        <dbReference type="ARBA" id="ARBA00003180"/>
    </source>
</evidence>
<dbReference type="SMART" id="SM00823">
    <property type="entry name" value="PKS_PP"/>
    <property type="match status" value="1"/>
</dbReference>
<evidence type="ECO:0000256" key="8">
    <source>
        <dbReference type="ARBA" id="ARBA00022553"/>
    </source>
</evidence>
<dbReference type="InterPro" id="IPR044813">
    <property type="entry name" value="ACP_chloroplastic"/>
</dbReference>
<dbReference type="PANTHER" id="PTHR46153:SF11">
    <property type="entry name" value="ACYL CARRIER PROTEIN 4, CHLOROPLASTIC"/>
    <property type="match status" value="1"/>
</dbReference>
<evidence type="ECO:0000256" key="3">
    <source>
        <dbReference type="ARBA" id="ARBA00005194"/>
    </source>
</evidence>
<keyword evidence="7" id="KW-0150">Chloroplast</keyword>
<feature type="transmembrane region" description="Helical" evidence="15">
    <location>
        <begin position="57"/>
        <end position="76"/>
    </location>
</feature>
<comment type="similarity">
    <text evidence="4">Belongs to the acyl carrier protein (ACP) family.</text>
</comment>
<dbReference type="NCBIfam" id="TIGR00517">
    <property type="entry name" value="acyl_carrier"/>
    <property type="match status" value="1"/>
</dbReference>